<gene>
    <name evidence="1" type="ORF">S58_16540</name>
</gene>
<name>M4Z424_9BRAD</name>
<dbReference type="HOGENOM" id="CLU_1353286_0_0_5"/>
<evidence type="ECO:0000313" key="2">
    <source>
        <dbReference type="Proteomes" id="UP000011841"/>
    </source>
</evidence>
<dbReference type="RefSeq" id="WP_015664791.1">
    <property type="nucleotide sequence ID" value="NC_020453.1"/>
</dbReference>
<dbReference type="OrthoDB" id="8216341at2"/>
<accession>M4Z424</accession>
<dbReference type="STRING" id="1245469.S58_16540"/>
<sequence length="216" mass="24011">MQLTLKLDDAEWRKRIEQLRTSSVNTATAKALTFTAKDAQAALKAEVPGLFVLRRNWILTGIRIRPANGNKLTAVVGSIDKYIERHVVGAGADKHPDNKLLIRSRRDPSTGRLATGGILIKPYGSIASAPIHTVVRRQLKRMDGQKRKTFQVKGKDGKVFIVRRKGSAKKPLQTLAVLQNEAKVAKVWDFRGTVSGVVQARFPRHFFRAILGASKR</sequence>
<dbReference type="Proteomes" id="UP000011841">
    <property type="component" value="Chromosome"/>
</dbReference>
<dbReference type="AlphaFoldDB" id="M4Z424"/>
<dbReference type="KEGG" id="aol:S58_16540"/>
<evidence type="ECO:0000313" key="1">
    <source>
        <dbReference type="EMBL" id="BAM87662.1"/>
    </source>
</evidence>
<organism evidence="1 2">
    <name type="scientific">Bradyrhizobium oligotrophicum S58</name>
    <dbReference type="NCBI Taxonomy" id="1245469"/>
    <lineage>
        <taxon>Bacteria</taxon>
        <taxon>Pseudomonadati</taxon>
        <taxon>Pseudomonadota</taxon>
        <taxon>Alphaproteobacteria</taxon>
        <taxon>Hyphomicrobiales</taxon>
        <taxon>Nitrobacteraceae</taxon>
        <taxon>Bradyrhizobium</taxon>
    </lineage>
</organism>
<protein>
    <submittedName>
        <fullName evidence="1">Uncharacterized protein</fullName>
    </submittedName>
</protein>
<dbReference type="GeneID" id="301815588"/>
<dbReference type="EMBL" id="AP012603">
    <property type="protein sequence ID" value="BAM87662.1"/>
    <property type="molecule type" value="Genomic_DNA"/>
</dbReference>
<dbReference type="PATRIC" id="fig|1245469.3.peg.1689"/>
<dbReference type="eggNOG" id="ENOG50302FY">
    <property type="taxonomic scope" value="Bacteria"/>
</dbReference>
<reference evidence="1 2" key="1">
    <citation type="journal article" date="2013" name="Appl. Environ. Microbiol.">
        <title>Genome analysis suggests that the soil oligotrophic bacterium Agromonas oligotrophica (Bradyrhizobium oligotrophicum) is a nitrogen-fixing symbiont of Aeschynomene indica.</title>
        <authorList>
            <person name="Okubo T."/>
            <person name="Fukushima S."/>
            <person name="Itakura M."/>
            <person name="Oshima K."/>
            <person name="Longtonglang A."/>
            <person name="Teaumroong N."/>
            <person name="Mitsui H."/>
            <person name="Hattori M."/>
            <person name="Hattori R."/>
            <person name="Hattori T."/>
            <person name="Minamisawa K."/>
        </authorList>
    </citation>
    <scope>NUCLEOTIDE SEQUENCE [LARGE SCALE GENOMIC DNA]</scope>
    <source>
        <strain evidence="1 2">S58</strain>
    </source>
</reference>
<keyword evidence="2" id="KW-1185">Reference proteome</keyword>
<proteinExistence type="predicted"/>